<dbReference type="SUPFAM" id="SSF46785">
    <property type="entry name" value="Winged helix' DNA-binding domain"/>
    <property type="match status" value="1"/>
</dbReference>
<name>A0A1W2F600_9SPHI</name>
<feature type="transmembrane region" description="Helical" evidence="1">
    <location>
        <begin position="20"/>
        <end position="46"/>
    </location>
</feature>
<sequence length="90" mass="10596">MQAIITMLTFISGNFTEKRSYLIISFSLTKELILLAVFFSIPTFVYNKELAFRLNKSIATVPERIRRLKEQGYIVLSETKRDTVYPLYFF</sequence>
<accession>A0A1W2F600</accession>
<dbReference type="Pfam" id="PF13412">
    <property type="entry name" value="HTH_24"/>
    <property type="match status" value="1"/>
</dbReference>
<keyword evidence="3" id="KW-1185">Reference proteome</keyword>
<dbReference type="InterPro" id="IPR036390">
    <property type="entry name" value="WH_DNA-bd_sf"/>
</dbReference>
<dbReference type="Proteomes" id="UP000192678">
    <property type="component" value="Unassembled WGS sequence"/>
</dbReference>
<keyword evidence="1" id="KW-1133">Transmembrane helix</keyword>
<organism evidence="2 3">
    <name type="scientific">Pedobacter nyackensis</name>
    <dbReference type="NCBI Taxonomy" id="475255"/>
    <lineage>
        <taxon>Bacteria</taxon>
        <taxon>Pseudomonadati</taxon>
        <taxon>Bacteroidota</taxon>
        <taxon>Sphingobacteriia</taxon>
        <taxon>Sphingobacteriales</taxon>
        <taxon>Sphingobacteriaceae</taxon>
        <taxon>Pedobacter</taxon>
    </lineage>
</organism>
<evidence type="ECO:0000313" key="2">
    <source>
        <dbReference type="EMBL" id="SMD17355.1"/>
    </source>
</evidence>
<dbReference type="EMBL" id="FWYB01000023">
    <property type="protein sequence ID" value="SMD17355.1"/>
    <property type="molecule type" value="Genomic_DNA"/>
</dbReference>
<dbReference type="AlphaFoldDB" id="A0A1W2F600"/>
<evidence type="ECO:0000313" key="3">
    <source>
        <dbReference type="Proteomes" id="UP000192678"/>
    </source>
</evidence>
<keyword evidence="1" id="KW-0472">Membrane</keyword>
<protein>
    <submittedName>
        <fullName evidence="2">Winged helix-turn-helix DNA-binding</fullName>
    </submittedName>
</protein>
<proteinExistence type="predicted"/>
<dbReference type="GO" id="GO:0003677">
    <property type="term" value="F:DNA binding"/>
    <property type="evidence" value="ECO:0007669"/>
    <property type="project" value="UniProtKB-KW"/>
</dbReference>
<keyword evidence="2" id="KW-0238">DNA-binding</keyword>
<keyword evidence="1" id="KW-0812">Transmembrane</keyword>
<reference evidence="2 3" key="1">
    <citation type="submission" date="2017-04" db="EMBL/GenBank/DDBJ databases">
        <authorList>
            <person name="Afonso C.L."/>
            <person name="Miller P.J."/>
            <person name="Scott M.A."/>
            <person name="Spackman E."/>
            <person name="Goraichik I."/>
            <person name="Dimitrov K.M."/>
            <person name="Suarez D.L."/>
            <person name="Swayne D.E."/>
        </authorList>
    </citation>
    <scope>NUCLEOTIDE SEQUENCE [LARGE SCALE GENOMIC DNA]</scope>
    <source>
        <strain evidence="2 3">DSM 19625</strain>
    </source>
</reference>
<gene>
    <name evidence="2" type="ORF">SAMN04488101_1233</name>
</gene>
<dbReference type="STRING" id="475255.SAMN04488101_1233"/>
<evidence type="ECO:0000256" key="1">
    <source>
        <dbReference type="SAM" id="Phobius"/>
    </source>
</evidence>